<organism evidence="4 5">
    <name type="scientific">Cryptosporangium minutisporangium</name>
    <dbReference type="NCBI Taxonomy" id="113569"/>
    <lineage>
        <taxon>Bacteria</taxon>
        <taxon>Bacillati</taxon>
        <taxon>Actinomycetota</taxon>
        <taxon>Actinomycetes</taxon>
        <taxon>Cryptosporangiales</taxon>
        <taxon>Cryptosporangiaceae</taxon>
        <taxon>Cryptosporangium</taxon>
    </lineage>
</organism>
<keyword evidence="5" id="KW-1185">Reference proteome</keyword>
<proteinExistence type="predicted"/>
<feature type="domain" description="Peptidase M28" evidence="3">
    <location>
        <begin position="319"/>
        <end position="536"/>
    </location>
</feature>
<evidence type="ECO:0000313" key="5">
    <source>
        <dbReference type="Proteomes" id="UP001501676"/>
    </source>
</evidence>
<dbReference type="Gene3D" id="3.50.30.30">
    <property type="match status" value="1"/>
</dbReference>
<dbReference type="SUPFAM" id="SSF53187">
    <property type="entry name" value="Zn-dependent exopeptidases"/>
    <property type="match status" value="1"/>
</dbReference>
<dbReference type="Gene3D" id="3.40.630.10">
    <property type="entry name" value="Zn peptidases"/>
    <property type="match status" value="1"/>
</dbReference>
<dbReference type="Pfam" id="PF02225">
    <property type="entry name" value="PA"/>
    <property type="match status" value="1"/>
</dbReference>
<evidence type="ECO:0000259" key="2">
    <source>
        <dbReference type="Pfam" id="PF02225"/>
    </source>
</evidence>
<protein>
    <submittedName>
        <fullName evidence="4">Aminopeptidase PaaP</fullName>
    </submittedName>
</protein>
<dbReference type="EMBL" id="BAAAYN010000093">
    <property type="protein sequence ID" value="GAA3398613.1"/>
    <property type="molecule type" value="Genomic_DNA"/>
</dbReference>
<feature type="domain" description="PA" evidence="2">
    <location>
        <begin position="208"/>
        <end position="296"/>
    </location>
</feature>
<keyword evidence="4" id="KW-0031">Aminopeptidase</keyword>
<dbReference type="Pfam" id="PF04389">
    <property type="entry name" value="Peptidase_M28"/>
    <property type="match status" value="1"/>
</dbReference>
<dbReference type="SUPFAM" id="SSF52025">
    <property type="entry name" value="PA domain"/>
    <property type="match status" value="1"/>
</dbReference>
<comment type="caution">
    <text evidence="4">The sequence shown here is derived from an EMBL/GenBank/DDBJ whole genome shotgun (WGS) entry which is preliminary data.</text>
</comment>
<accession>A0ABP6TDQ8</accession>
<evidence type="ECO:0000259" key="3">
    <source>
        <dbReference type="Pfam" id="PF04389"/>
    </source>
</evidence>
<keyword evidence="4" id="KW-0645">Protease</keyword>
<dbReference type="RefSeq" id="WP_345733801.1">
    <property type="nucleotide sequence ID" value="NZ_BAAAYN010000093.1"/>
</dbReference>
<keyword evidence="4" id="KW-0378">Hydrolase</keyword>
<dbReference type="InterPro" id="IPR007484">
    <property type="entry name" value="Peptidase_M28"/>
</dbReference>
<dbReference type="Proteomes" id="UP001501676">
    <property type="component" value="Unassembled WGS sequence"/>
</dbReference>
<dbReference type="PANTHER" id="PTHR12147">
    <property type="entry name" value="METALLOPEPTIDASE M28 FAMILY MEMBER"/>
    <property type="match status" value="1"/>
</dbReference>
<dbReference type="InterPro" id="IPR046450">
    <property type="entry name" value="PA_dom_sf"/>
</dbReference>
<dbReference type="PANTHER" id="PTHR12147:SF26">
    <property type="entry name" value="PEPTIDASE M28 DOMAIN-CONTAINING PROTEIN"/>
    <property type="match status" value="1"/>
</dbReference>
<dbReference type="InterPro" id="IPR045175">
    <property type="entry name" value="M28_fam"/>
</dbReference>
<evidence type="ECO:0000256" key="1">
    <source>
        <dbReference type="SAM" id="MobiDB-lite"/>
    </source>
</evidence>
<name>A0ABP6TDQ8_9ACTN</name>
<feature type="compositionally biased region" description="Low complexity" evidence="1">
    <location>
        <begin position="63"/>
        <end position="81"/>
    </location>
</feature>
<sequence>MLARTRRGGSARRPIRSIGVITALTTAALVGLAANQMTATAHPPEISRQANERPAPARPAPARPVAKAEPAAGTSGPTAAAKPRPVTEGAVLGRALAAQVTVEGVLTHLREFQRIADANGGTRASGVGRGYAYSADYVARELRAAGYRVTRQQLSFPYFEETRPTTFRRVSPEPRQYRGPDDFRILSYSGDGVAEARVHPVDVNLTPPRSTTSGCETADFADFPAGSIALLQRGSCDFNVKVRHAVAAKASGAIIFNQGNGTPTANRDRFETFGGTLQRSFSIPAIAVSYAVGAELAGSPRARVRIETDTRSETRTTENVLADLPGPAEGRTVIVGAHLDSVPEGPGINDNGSGSAGVLEVAVRYAELIRKTGGAAPPNPVRFAWWGAEETGLLGSQHYVDGLTPAQKRAIALYLNFDMIGSPNYELGVYDGDNSDAREGTSRGPAGSAQIETFFRSFLAERGQKSTPSGFDGRSDYGPFIAKGIPAGGIDTGAEGVKSKSAAELFGGVPGVAFDPCYHQACDALTPKPSSTDRAKKEIYRKLAVAYGSRLVGNVNVVPVDLISDAIATAVGQYAYDVSDVVGAAASASPAP</sequence>
<gene>
    <name evidence="4" type="primary">paaP_2</name>
    <name evidence="4" type="ORF">GCM10020369_82460</name>
</gene>
<feature type="region of interest" description="Disordered" evidence="1">
    <location>
        <begin position="41"/>
        <end position="85"/>
    </location>
</feature>
<reference evidence="5" key="1">
    <citation type="journal article" date="2019" name="Int. J. Syst. Evol. Microbiol.">
        <title>The Global Catalogue of Microorganisms (GCM) 10K type strain sequencing project: providing services to taxonomists for standard genome sequencing and annotation.</title>
        <authorList>
            <consortium name="The Broad Institute Genomics Platform"/>
            <consortium name="The Broad Institute Genome Sequencing Center for Infectious Disease"/>
            <person name="Wu L."/>
            <person name="Ma J."/>
        </authorList>
    </citation>
    <scope>NUCLEOTIDE SEQUENCE [LARGE SCALE GENOMIC DNA]</scope>
    <source>
        <strain evidence="5">JCM 9458</strain>
    </source>
</reference>
<dbReference type="InterPro" id="IPR003137">
    <property type="entry name" value="PA_domain"/>
</dbReference>
<evidence type="ECO:0000313" key="4">
    <source>
        <dbReference type="EMBL" id="GAA3398613.1"/>
    </source>
</evidence>
<dbReference type="GO" id="GO:0004177">
    <property type="term" value="F:aminopeptidase activity"/>
    <property type="evidence" value="ECO:0007669"/>
    <property type="project" value="UniProtKB-KW"/>
</dbReference>